<dbReference type="KEGG" id="nal:B005_0324"/>
<reference evidence="1 2" key="1">
    <citation type="journal article" date="2012" name="J. Bacteriol.">
        <title>Whole-Genome Sequence of Nocardiopsis alba Strain ATCC BAA-2165, Associated with Honeybees.</title>
        <authorList>
            <person name="Qiao J."/>
            <person name="Chen L."/>
            <person name="Li Y."/>
            <person name="Wang J."/>
            <person name="Zhang W."/>
            <person name="Chen S."/>
        </authorList>
    </citation>
    <scope>NUCLEOTIDE SEQUENCE [LARGE SCALE GENOMIC DNA]</scope>
    <source>
        <strain evidence="2">ATCC BAA-2165 / BE74</strain>
    </source>
</reference>
<name>J7L7K7_NOCAA</name>
<evidence type="ECO:0000313" key="2">
    <source>
        <dbReference type="Proteomes" id="UP000003779"/>
    </source>
</evidence>
<evidence type="ECO:0000313" key="1">
    <source>
        <dbReference type="EMBL" id="AFR08666.1"/>
    </source>
</evidence>
<organism evidence="1 2">
    <name type="scientific">Nocardiopsis alba (strain ATCC BAA-2165 / BE74)</name>
    <dbReference type="NCBI Taxonomy" id="1205910"/>
    <lineage>
        <taxon>Bacteria</taxon>
        <taxon>Bacillati</taxon>
        <taxon>Actinomycetota</taxon>
        <taxon>Actinomycetes</taxon>
        <taxon>Streptosporangiales</taxon>
        <taxon>Nocardiopsidaceae</taxon>
        <taxon>Nocardiopsis</taxon>
    </lineage>
</organism>
<dbReference type="HOGENOM" id="CLU_1049016_0_0_11"/>
<reference evidence="2" key="2">
    <citation type="submission" date="2012-08" db="EMBL/GenBank/DDBJ databases">
        <title>Whole-genome sequence of Nocardiopsis alba strain ATCC BAA-2165 associated with honeybees.</title>
        <authorList>
            <person name="Qiao J."/>
            <person name="Chen L."/>
            <person name="Li Y."/>
            <person name="Wang J."/>
            <person name="Zhang W."/>
            <person name="Chen S."/>
        </authorList>
    </citation>
    <scope>NUCLEOTIDE SEQUENCE [LARGE SCALE GENOMIC DNA]</scope>
    <source>
        <strain evidence="2">ATCC BAA-2165 / BE74</strain>
    </source>
</reference>
<dbReference type="eggNOG" id="ENOG5033KQN">
    <property type="taxonomic scope" value="Bacteria"/>
</dbReference>
<protein>
    <submittedName>
        <fullName evidence="1">Uncharacterized protein</fullName>
    </submittedName>
</protein>
<dbReference type="AlphaFoldDB" id="J7L7K7"/>
<accession>J7L7K7</accession>
<sequence>MNSGPADRINGRRARDMIGKDPTPVRYYMIRWEGLPIGALLVQGERNTRFLAVMGATDLETRISSSKAWGSRLSKDAEEGFGPIDSIRRWKGVPSQPGVGGIPQDARLHTCADLGELSRLLNPGHEPEKDTINERLQDPHMLYGRDRGPFVTKRVDTGYRILARGEVLYRPVRMEGTIIGFLWASDAENARGYEPRPVAGPSAWRAESWWIDQAAEAAARGLTPVGALRERIGMPEDPVGGRLDSSDDELIAASTRDLRQIARPT</sequence>
<dbReference type="EMBL" id="CP003788">
    <property type="protein sequence ID" value="AFR08666.1"/>
    <property type="molecule type" value="Genomic_DNA"/>
</dbReference>
<dbReference type="Proteomes" id="UP000003779">
    <property type="component" value="Chromosome"/>
</dbReference>
<proteinExistence type="predicted"/>
<gene>
    <name evidence="1" type="ordered locus">B005_0324</name>
</gene>